<dbReference type="AlphaFoldDB" id="A0AAV7Q2C1"/>
<feature type="region of interest" description="Disordered" evidence="1">
    <location>
        <begin position="193"/>
        <end position="238"/>
    </location>
</feature>
<evidence type="ECO:0000256" key="1">
    <source>
        <dbReference type="SAM" id="MobiDB-lite"/>
    </source>
</evidence>
<proteinExistence type="predicted"/>
<feature type="compositionally biased region" description="Low complexity" evidence="1">
    <location>
        <begin position="35"/>
        <end position="48"/>
    </location>
</feature>
<dbReference type="EMBL" id="JANPWB010000011">
    <property type="protein sequence ID" value="KAJ1132253.1"/>
    <property type="molecule type" value="Genomic_DNA"/>
</dbReference>
<gene>
    <name evidence="2" type="ORF">NDU88_010579</name>
</gene>
<accession>A0AAV7Q2C1</accession>
<feature type="region of interest" description="Disordered" evidence="1">
    <location>
        <begin position="113"/>
        <end position="160"/>
    </location>
</feature>
<reference evidence="2" key="1">
    <citation type="journal article" date="2022" name="bioRxiv">
        <title>Sequencing and chromosome-scale assembly of the giantPleurodeles waltlgenome.</title>
        <authorList>
            <person name="Brown T."/>
            <person name="Elewa A."/>
            <person name="Iarovenko S."/>
            <person name="Subramanian E."/>
            <person name="Araus A.J."/>
            <person name="Petzold A."/>
            <person name="Susuki M."/>
            <person name="Suzuki K.-i.T."/>
            <person name="Hayashi T."/>
            <person name="Toyoda A."/>
            <person name="Oliveira C."/>
            <person name="Osipova E."/>
            <person name="Leigh N.D."/>
            <person name="Simon A."/>
            <person name="Yun M.H."/>
        </authorList>
    </citation>
    <scope>NUCLEOTIDE SEQUENCE</scope>
    <source>
        <strain evidence="2">20211129_DDA</strain>
        <tissue evidence="2">Liver</tissue>
    </source>
</reference>
<sequence length="238" mass="25653">MSSTRPGHFTKGRRSELYCTILRSPHQWPPQSVPSSTTTASRSSCSRANPGPAAILLLPLLTRHQLRCSGRTADSIPRAVPRQLHQGDTAAPMSSCDQAHSTKCQIAPIRSSTHRTAPIQSSHQPTVYWQPDRPVKQHQQGAAVRPNRQAPPLALPGTNERQLHLWPQKLPSPTPKKALSACPAVILCPFRAGASRPQQREPRPRNPPSHEAAGPATSILGAAASSATSAAGVEQHQR</sequence>
<evidence type="ECO:0000313" key="3">
    <source>
        <dbReference type="Proteomes" id="UP001066276"/>
    </source>
</evidence>
<feature type="compositionally biased region" description="Polar residues" evidence="1">
    <location>
        <begin position="113"/>
        <end position="127"/>
    </location>
</feature>
<dbReference type="Proteomes" id="UP001066276">
    <property type="component" value="Chromosome 7"/>
</dbReference>
<protein>
    <submittedName>
        <fullName evidence="2">Uncharacterized protein</fullName>
    </submittedName>
</protein>
<evidence type="ECO:0000313" key="2">
    <source>
        <dbReference type="EMBL" id="KAJ1132253.1"/>
    </source>
</evidence>
<organism evidence="2 3">
    <name type="scientific">Pleurodeles waltl</name>
    <name type="common">Iberian ribbed newt</name>
    <dbReference type="NCBI Taxonomy" id="8319"/>
    <lineage>
        <taxon>Eukaryota</taxon>
        <taxon>Metazoa</taxon>
        <taxon>Chordata</taxon>
        <taxon>Craniata</taxon>
        <taxon>Vertebrata</taxon>
        <taxon>Euteleostomi</taxon>
        <taxon>Amphibia</taxon>
        <taxon>Batrachia</taxon>
        <taxon>Caudata</taxon>
        <taxon>Salamandroidea</taxon>
        <taxon>Salamandridae</taxon>
        <taxon>Pleurodelinae</taxon>
        <taxon>Pleurodeles</taxon>
    </lineage>
</organism>
<name>A0AAV7Q2C1_PLEWA</name>
<keyword evidence="3" id="KW-1185">Reference proteome</keyword>
<feature type="compositionally biased region" description="Low complexity" evidence="1">
    <location>
        <begin position="216"/>
        <end position="232"/>
    </location>
</feature>
<feature type="region of interest" description="Disordered" evidence="1">
    <location>
        <begin position="27"/>
        <end position="48"/>
    </location>
</feature>
<comment type="caution">
    <text evidence="2">The sequence shown here is derived from an EMBL/GenBank/DDBJ whole genome shotgun (WGS) entry which is preliminary data.</text>
</comment>